<dbReference type="EMBL" id="CAFBMF010000011">
    <property type="protein sequence ID" value="CAB4890465.1"/>
    <property type="molecule type" value="Genomic_DNA"/>
</dbReference>
<dbReference type="EMBL" id="CAEZYH010000015">
    <property type="protein sequence ID" value="CAB4714298.1"/>
    <property type="molecule type" value="Genomic_DNA"/>
</dbReference>
<dbReference type="EMBL" id="CAEZZP010000040">
    <property type="protein sequence ID" value="CAB4770700.1"/>
    <property type="molecule type" value="Genomic_DNA"/>
</dbReference>
<name>A0A6J6VEW8_9ZZZZ</name>
<dbReference type="EMBL" id="CAFBLJ010000006">
    <property type="protein sequence ID" value="CAB4856761.1"/>
    <property type="molecule type" value="Genomic_DNA"/>
</dbReference>
<accession>A0A6J6VEW8</accession>
<dbReference type="EMBL" id="CAFAAL010000013">
    <property type="protein sequence ID" value="CAB4794847.1"/>
    <property type="molecule type" value="Genomic_DNA"/>
</dbReference>
<evidence type="ECO:0000313" key="6">
    <source>
        <dbReference type="EMBL" id="CAB5020942.1"/>
    </source>
</evidence>
<evidence type="ECO:0000313" key="2">
    <source>
        <dbReference type="EMBL" id="CAB4770700.1"/>
    </source>
</evidence>
<organism evidence="2">
    <name type="scientific">freshwater metagenome</name>
    <dbReference type="NCBI Taxonomy" id="449393"/>
    <lineage>
        <taxon>unclassified sequences</taxon>
        <taxon>metagenomes</taxon>
        <taxon>ecological metagenomes</taxon>
    </lineage>
</organism>
<sequence length="190" mass="20327">MYWWWPGIEGSGDPIHLPAVLVIGNGDLKEAQTVVSRRLVEEGLTVAWVDAPESWCDVPSELASVDAQPSLGIVISLNSPISFKSCDVSPDVAAQNVVEALQRFEADHSAIATGLSGEADPVVAVLQKLGVRVVDPSSMLADVDEHVDCLWWDDCLPDENGVGYVIVRDANGLTLAGQQRVARMIVAGIQ</sequence>
<evidence type="ECO:0000313" key="3">
    <source>
        <dbReference type="EMBL" id="CAB4794847.1"/>
    </source>
</evidence>
<evidence type="ECO:0000313" key="4">
    <source>
        <dbReference type="EMBL" id="CAB4856761.1"/>
    </source>
</evidence>
<dbReference type="AlphaFoldDB" id="A0A6J6VEW8"/>
<proteinExistence type="predicted"/>
<reference evidence="2" key="1">
    <citation type="submission" date="2020-05" db="EMBL/GenBank/DDBJ databases">
        <authorList>
            <person name="Chiriac C."/>
            <person name="Salcher M."/>
            <person name="Ghai R."/>
            <person name="Kavagutti S V."/>
        </authorList>
    </citation>
    <scope>NUCLEOTIDE SEQUENCE</scope>
</reference>
<gene>
    <name evidence="1" type="ORF">UFOPK2658_00600</name>
    <name evidence="2" type="ORF">UFOPK2880_00803</name>
    <name evidence="3" type="ORF">UFOPK3004_00284</name>
    <name evidence="4" type="ORF">UFOPK3304_00213</name>
    <name evidence="5" type="ORF">UFOPK3494_00308</name>
    <name evidence="6" type="ORF">UFOPK4134_00271</name>
</gene>
<evidence type="ECO:0000313" key="1">
    <source>
        <dbReference type="EMBL" id="CAB4714298.1"/>
    </source>
</evidence>
<protein>
    <submittedName>
        <fullName evidence="2">Unannotated protein</fullName>
    </submittedName>
</protein>
<evidence type="ECO:0000313" key="5">
    <source>
        <dbReference type="EMBL" id="CAB4890465.1"/>
    </source>
</evidence>
<dbReference type="EMBL" id="CAFBPS010000009">
    <property type="protein sequence ID" value="CAB5020942.1"/>
    <property type="molecule type" value="Genomic_DNA"/>
</dbReference>